<keyword evidence="5 12" id="KW-0808">Transferase</keyword>
<feature type="transmembrane region" description="Helical" evidence="10">
    <location>
        <begin position="55"/>
        <end position="73"/>
    </location>
</feature>
<dbReference type="GO" id="GO:0016780">
    <property type="term" value="F:phosphotransferase activity, for other substituted phosphate groups"/>
    <property type="evidence" value="ECO:0007669"/>
    <property type="project" value="TreeGrafter"/>
</dbReference>
<dbReference type="InterPro" id="IPR017475">
    <property type="entry name" value="EPS_sugar_tfrase"/>
</dbReference>
<feature type="transmembrane region" description="Helical" evidence="10">
    <location>
        <begin position="26"/>
        <end position="49"/>
    </location>
</feature>
<evidence type="ECO:0000256" key="2">
    <source>
        <dbReference type="ARBA" id="ARBA00004236"/>
    </source>
</evidence>
<comment type="subcellular location">
    <subcellularLocation>
        <location evidence="2">Cell membrane</location>
    </subcellularLocation>
    <subcellularLocation>
        <location evidence="1">Membrane</location>
        <topology evidence="1">Multi-pass membrane protein</topology>
    </subcellularLocation>
</comment>
<keyword evidence="7 10" id="KW-1133">Transmembrane helix</keyword>
<evidence type="ECO:0000313" key="12">
    <source>
        <dbReference type="EMBL" id="TGY90275.1"/>
    </source>
</evidence>
<gene>
    <name evidence="12" type="ORF">E5163_03895</name>
</gene>
<evidence type="ECO:0000259" key="11">
    <source>
        <dbReference type="Pfam" id="PF02397"/>
    </source>
</evidence>
<dbReference type="PANTHER" id="PTHR30576:SF4">
    <property type="entry name" value="UNDECAPRENYL-PHOSPHATE GALACTOSE PHOSPHOTRANSFERASE"/>
    <property type="match status" value="1"/>
</dbReference>
<feature type="transmembrane region" description="Helical" evidence="10">
    <location>
        <begin position="276"/>
        <end position="300"/>
    </location>
</feature>
<protein>
    <submittedName>
        <fullName evidence="12">Exopolysaccharide biosynthesis polyprenyl glycosylphosphotransferase</fullName>
    </submittedName>
</protein>
<evidence type="ECO:0000313" key="13">
    <source>
        <dbReference type="Proteomes" id="UP000308054"/>
    </source>
</evidence>
<evidence type="ECO:0000256" key="9">
    <source>
        <dbReference type="ARBA" id="ARBA00023169"/>
    </source>
</evidence>
<dbReference type="AlphaFoldDB" id="A0A4S2H3S2"/>
<evidence type="ECO:0000256" key="7">
    <source>
        <dbReference type="ARBA" id="ARBA00022989"/>
    </source>
</evidence>
<name>A0A4S2H3S2_9PROT</name>
<dbReference type="OrthoDB" id="9808602at2"/>
<dbReference type="PANTHER" id="PTHR30576">
    <property type="entry name" value="COLANIC BIOSYNTHESIS UDP-GLUCOSE LIPID CARRIER TRANSFERASE"/>
    <property type="match status" value="1"/>
</dbReference>
<dbReference type="Proteomes" id="UP000308054">
    <property type="component" value="Unassembled WGS sequence"/>
</dbReference>
<reference evidence="12 13" key="1">
    <citation type="journal article" date="2017" name="Int. J. Syst. Evol. Microbiol.">
        <title>Marinicauda algicola sp. nov., isolated from a marine red alga Rhodosorus marinus.</title>
        <authorList>
            <person name="Jeong S.E."/>
            <person name="Jeon S.H."/>
            <person name="Chun B.H."/>
            <person name="Kim D.W."/>
            <person name="Jeon C.O."/>
        </authorList>
    </citation>
    <scope>NUCLEOTIDE SEQUENCE [LARGE SCALE GENOMIC DNA]</scope>
    <source>
        <strain evidence="12 13">JCM 31718</strain>
    </source>
</reference>
<evidence type="ECO:0000256" key="1">
    <source>
        <dbReference type="ARBA" id="ARBA00004141"/>
    </source>
</evidence>
<proteinExistence type="inferred from homology"/>
<dbReference type="GO" id="GO:0005886">
    <property type="term" value="C:plasma membrane"/>
    <property type="evidence" value="ECO:0007669"/>
    <property type="project" value="UniProtKB-SubCell"/>
</dbReference>
<evidence type="ECO:0000256" key="10">
    <source>
        <dbReference type="SAM" id="Phobius"/>
    </source>
</evidence>
<sequence length="469" mass="52003">MTQIGAVSGVSAARPRRGAARNVLRSFLFADLLALSLAAIVSVGVALQVGDGAGLRSHLSVSAALCAALLLWFRSRGHYRARHALANMLRPVLMGSLLAFLAASTVHVTMDETRLSAATYTFWLCAPVFVLALRWFTRSMLRAAREWHEPVTLLSAPSIAGDRAHVLARNDDHGLKVVQSLDLSSFAALDDDALAARLDALAGRTLFLAPDEETQKVANRIVARLGARGWAFYYQPCMGPAPTQNVDILDYPPTEGFVFQIGDSLDRPLARRFKRVFDVAASSAALIVLSPLFALFSWLIRRDGGPALFCQTRVGRGGETFECLKFRTMVTDAEARLARILANDPERAAEWETYQKLAEDPRITPVGRFLRRTSLDELPQLINVLKGEMSLVGPRPMTVEQKQAYGARLESYVRMRPGLTGMWQVNGRNSTSFEERARLDDWYARNWSLWRDAVILARTVREVLFSTGR</sequence>
<keyword evidence="4" id="KW-1003">Cell membrane</keyword>
<comment type="caution">
    <text evidence="12">The sequence shown here is derived from an EMBL/GenBank/DDBJ whole genome shotgun (WGS) entry which is preliminary data.</text>
</comment>
<dbReference type="GO" id="GO:0000271">
    <property type="term" value="P:polysaccharide biosynthetic process"/>
    <property type="evidence" value="ECO:0007669"/>
    <property type="project" value="UniProtKB-KW"/>
</dbReference>
<evidence type="ECO:0000256" key="4">
    <source>
        <dbReference type="ARBA" id="ARBA00022475"/>
    </source>
</evidence>
<feature type="transmembrane region" description="Helical" evidence="10">
    <location>
        <begin position="85"/>
        <end position="105"/>
    </location>
</feature>
<keyword evidence="9" id="KW-0270">Exopolysaccharide synthesis</keyword>
<evidence type="ECO:0000256" key="8">
    <source>
        <dbReference type="ARBA" id="ARBA00023136"/>
    </source>
</evidence>
<evidence type="ECO:0000256" key="6">
    <source>
        <dbReference type="ARBA" id="ARBA00022692"/>
    </source>
</evidence>
<evidence type="ECO:0000256" key="5">
    <source>
        <dbReference type="ARBA" id="ARBA00022679"/>
    </source>
</evidence>
<dbReference type="NCBIfam" id="TIGR03025">
    <property type="entry name" value="EPS_sugtrans"/>
    <property type="match status" value="1"/>
</dbReference>
<keyword evidence="6 10" id="KW-0812">Transmembrane</keyword>
<evidence type="ECO:0000256" key="3">
    <source>
        <dbReference type="ARBA" id="ARBA00006464"/>
    </source>
</evidence>
<feature type="domain" description="Bacterial sugar transferase" evidence="11">
    <location>
        <begin position="274"/>
        <end position="464"/>
    </location>
</feature>
<dbReference type="Pfam" id="PF02397">
    <property type="entry name" value="Bac_transf"/>
    <property type="match status" value="1"/>
</dbReference>
<organism evidence="12 13">
    <name type="scientific">Marinicauda algicola</name>
    <dbReference type="NCBI Taxonomy" id="2029849"/>
    <lineage>
        <taxon>Bacteria</taxon>
        <taxon>Pseudomonadati</taxon>
        <taxon>Pseudomonadota</taxon>
        <taxon>Alphaproteobacteria</taxon>
        <taxon>Maricaulales</taxon>
        <taxon>Maricaulaceae</taxon>
        <taxon>Marinicauda</taxon>
    </lineage>
</organism>
<keyword evidence="13" id="KW-1185">Reference proteome</keyword>
<dbReference type="EMBL" id="SRXW01000001">
    <property type="protein sequence ID" value="TGY90275.1"/>
    <property type="molecule type" value="Genomic_DNA"/>
</dbReference>
<dbReference type="RefSeq" id="WP_135994773.1">
    <property type="nucleotide sequence ID" value="NZ_CP071057.1"/>
</dbReference>
<accession>A0A4S2H3S2</accession>
<feature type="transmembrane region" description="Helical" evidence="10">
    <location>
        <begin position="117"/>
        <end position="136"/>
    </location>
</feature>
<dbReference type="InterPro" id="IPR003362">
    <property type="entry name" value="Bact_transf"/>
</dbReference>
<keyword evidence="8 10" id="KW-0472">Membrane</keyword>
<comment type="similarity">
    <text evidence="3">Belongs to the bacterial sugar transferase family.</text>
</comment>